<comment type="caution">
    <text evidence="3">The sequence shown here is derived from an EMBL/GenBank/DDBJ whole genome shotgun (WGS) entry which is preliminary data.</text>
</comment>
<feature type="compositionally biased region" description="Basic and acidic residues" evidence="1">
    <location>
        <begin position="25"/>
        <end position="40"/>
    </location>
</feature>
<gene>
    <name evidence="3" type="ORF">BGZ70_003217</name>
</gene>
<keyword evidence="4" id="KW-1185">Reference proteome</keyword>
<dbReference type="EMBL" id="JAAAHY010001847">
    <property type="protein sequence ID" value="KAF9946439.1"/>
    <property type="molecule type" value="Genomic_DNA"/>
</dbReference>
<proteinExistence type="predicted"/>
<evidence type="ECO:0000256" key="1">
    <source>
        <dbReference type="SAM" id="MobiDB-lite"/>
    </source>
</evidence>
<accession>A0A9P6LW14</accession>
<organism evidence="3 4">
    <name type="scientific">Mortierella alpina</name>
    <name type="common">Oleaginous fungus</name>
    <name type="synonym">Mortierella renispora</name>
    <dbReference type="NCBI Taxonomy" id="64518"/>
    <lineage>
        <taxon>Eukaryota</taxon>
        <taxon>Fungi</taxon>
        <taxon>Fungi incertae sedis</taxon>
        <taxon>Mucoromycota</taxon>
        <taxon>Mortierellomycotina</taxon>
        <taxon>Mortierellomycetes</taxon>
        <taxon>Mortierellales</taxon>
        <taxon>Mortierellaceae</taxon>
        <taxon>Mortierella</taxon>
    </lineage>
</organism>
<dbReference type="Proteomes" id="UP000738359">
    <property type="component" value="Unassembled WGS sequence"/>
</dbReference>
<dbReference type="AlphaFoldDB" id="A0A9P6LW14"/>
<evidence type="ECO:0000259" key="2">
    <source>
        <dbReference type="Pfam" id="PF23948"/>
    </source>
</evidence>
<feature type="domain" description="Arm-like repeat" evidence="2">
    <location>
        <begin position="175"/>
        <end position="342"/>
    </location>
</feature>
<evidence type="ECO:0000313" key="3">
    <source>
        <dbReference type="EMBL" id="KAF9946439.1"/>
    </source>
</evidence>
<protein>
    <recommendedName>
        <fullName evidence="2">Arm-like repeat domain-containing protein</fullName>
    </recommendedName>
</protein>
<dbReference type="InterPro" id="IPR056251">
    <property type="entry name" value="Arm_rpt_dom"/>
</dbReference>
<dbReference type="OrthoDB" id="2445627at2759"/>
<evidence type="ECO:0000313" key="4">
    <source>
        <dbReference type="Proteomes" id="UP000738359"/>
    </source>
</evidence>
<name>A0A9P6LW14_MORAP</name>
<reference evidence="3" key="1">
    <citation type="journal article" date="2020" name="Fungal Divers.">
        <title>Resolving the Mortierellaceae phylogeny through synthesis of multi-gene phylogenetics and phylogenomics.</title>
        <authorList>
            <person name="Vandepol N."/>
            <person name="Liber J."/>
            <person name="Desiro A."/>
            <person name="Na H."/>
            <person name="Kennedy M."/>
            <person name="Barry K."/>
            <person name="Grigoriev I.V."/>
            <person name="Miller A.N."/>
            <person name="O'Donnell K."/>
            <person name="Stajich J.E."/>
            <person name="Bonito G."/>
        </authorList>
    </citation>
    <scope>NUCLEOTIDE SEQUENCE</scope>
    <source>
        <strain evidence="3">CK1249</strain>
    </source>
</reference>
<dbReference type="Pfam" id="PF23948">
    <property type="entry name" value="ARM_5"/>
    <property type="match status" value="1"/>
</dbReference>
<feature type="region of interest" description="Disordered" evidence="1">
    <location>
        <begin position="1"/>
        <end position="40"/>
    </location>
</feature>
<feature type="compositionally biased region" description="Polar residues" evidence="1">
    <location>
        <begin position="1"/>
        <end position="24"/>
    </location>
</feature>
<feature type="non-terminal residue" evidence="3">
    <location>
        <position position="1"/>
    </location>
</feature>
<sequence>MNSSSMTSKASNTPGSSRASTVTDLQHDLKKGDEYRDRGDFDKAKAKYEKAAKFCPSEAEDRLVILPLCQASMESSAPERTIPVGWRARAHNTKERVKQVYRHPSPVPSLPQSFFPRPSLSTQSTVATLAISDSQSAFMSVSTCTTTSTSTNQATTATSVTLASGTIVGEVGSVTDVRSLMAVYQTADEGAREVIKTKFYDIIEGFAQGPKTFDTVQELVVLAAFQDRDVFLHIITKILCVLKETPLLSGIALQGLAVILDTIPGGTDLTSLQGIFVEILTSLQHLLHAVRTVNNDLQLIPLLSAFNALLDAMVRRQVSGLDREAVYSDLRTRLTALTSNSNVM</sequence>